<dbReference type="GO" id="GO:0004222">
    <property type="term" value="F:metalloendopeptidase activity"/>
    <property type="evidence" value="ECO:0007669"/>
    <property type="project" value="TreeGrafter"/>
</dbReference>
<dbReference type="PANTHER" id="PTHR21666:SF270">
    <property type="entry name" value="MUREIN HYDROLASE ACTIVATOR ENVC"/>
    <property type="match status" value="1"/>
</dbReference>
<proteinExistence type="predicted"/>
<evidence type="ECO:0000256" key="2">
    <source>
        <dbReference type="SAM" id="Phobius"/>
    </source>
</evidence>
<feature type="transmembrane region" description="Helical" evidence="2">
    <location>
        <begin position="35"/>
        <end position="57"/>
    </location>
</feature>
<gene>
    <name evidence="4" type="ORF">METZ01_LOCUS65442</name>
</gene>
<evidence type="ECO:0000313" key="4">
    <source>
        <dbReference type="EMBL" id="SVA12588.1"/>
    </source>
</evidence>
<evidence type="ECO:0000259" key="3">
    <source>
        <dbReference type="Pfam" id="PF01551"/>
    </source>
</evidence>
<keyword evidence="1" id="KW-0175">Coiled coil</keyword>
<dbReference type="Gene3D" id="2.70.70.10">
    <property type="entry name" value="Glucose Permease (Domain IIA)"/>
    <property type="match status" value="1"/>
</dbReference>
<reference evidence="4" key="1">
    <citation type="submission" date="2018-05" db="EMBL/GenBank/DDBJ databases">
        <authorList>
            <person name="Lanie J.A."/>
            <person name="Ng W.-L."/>
            <person name="Kazmierczak K.M."/>
            <person name="Andrzejewski T.M."/>
            <person name="Davidsen T.M."/>
            <person name="Wayne K.J."/>
            <person name="Tettelin H."/>
            <person name="Glass J.I."/>
            <person name="Rusch D."/>
            <person name="Podicherti R."/>
            <person name="Tsui H.-C.T."/>
            <person name="Winkler M.E."/>
        </authorList>
    </citation>
    <scope>NUCLEOTIDE SEQUENCE</scope>
</reference>
<dbReference type="Pfam" id="PF01551">
    <property type="entry name" value="Peptidase_M23"/>
    <property type="match status" value="1"/>
</dbReference>
<dbReference type="PANTHER" id="PTHR21666">
    <property type="entry name" value="PEPTIDASE-RELATED"/>
    <property type="match status" value="1"/>
</dbReference>
<dbReference type="EMBL" id="UINC01004205">
    <property type="protein sequence ID" value="SVA12588.1"/>
    <property type="molecule type" value="Genomic_DNA"/>
</dbReference>
<keyword evidence="2" id="KW-0472">Membrane</keyword>
<dbReference type="FunFam" id="2.70.70.10:FF:000006">
    <property type="entry name" value="M23 family peptidase"/>
    <property type="match status" value="1"/>
</dbReference>
<organism evidence="4">
    <name type="scientific">marine metagenome</name>
    <dbReference type="NCBI Taxonomy" id="408172"/>
    <lineage>
        <taxon>unclassified sequences</taxon>
        <taxon>metagenomes</taxon>
        <taxon>ecological metagenomes</taxon>
    </lineage>
</organism>
<feature type="domain" description="M23ase beta-sheet core" evidence="3">
    <location>
        <begin position="209"/>
        <end position="304"/>
    </location>
</feature>
<dbReference type="CDD" id="cd12797">
    <property type="entry name" value="M23_peptidase"/>
    <property type="match status" value="1"/>
</dbReference>
<keyword evidence="2" id="KW-0812">Transmembrane</keyword>
<dbReference type="InterPro" id="IPR011055">
    <property type="entry name" value="Dup_hybrid_motif"/>
</dbReference>
<dbReference type="SUPFAM" id="SSF51261">
    <property type="entry name" value="Duplicated hybrid motif"/>
    <property type="match status" value="1"/>
</dbReference>
<keyword evidence="2" id="KW-1133">Transmembrane helix</keyword>
<feature type="coiled-coil region" evidence="1">
    <location>
        <begin position="66"/>
        <end position="100"/>
    </location>
</feature>
<dbReference type="InterPro" id="IPR050570">
    <property type="entry name" value="Cell_wall_metabolism_enzyme"/>
</dbReference>
<protein>
    <recommendedName>
        <fullName evidence="3">M23ase beta-sheet core domain-containing protein</fullName>
    </recommendedName>
</protein>
<sequence length="314" mass="35661">MLKRRNKSVGEDHRYIFMSHHEDGVGQWDFSKRQLLAIVTLCIAIIGSGLFITTDYLTKVLYQTKLKSLKRDYNQLSLTLNDLQRQMDQLSTHVVDIEEKDRAFRTYANLPQIDKDIRKLGIGGMEVAKPVTMDNVSSSPESRLLDLEMNVDMLTRKVKLELASYSDIYNKVIKESDRVKSMPSIRPVQGGYLNSGFGYRNDPFTQKPRFHYGQDITVSSGSKVYAPADGVVKYAARQGGFGKVIKLDHGYGFRSIFAHLSKFNVKWGQKIKRGDLIGQTGNTGRSAGPHLHYEIHRNGVPQNPLDYFFSGYIK</sequence>
<dbReference type="InterPro" id="IPR016047">
    <property type="entry name" value="M23ase_b-sheet_dom"/>
</dbReference>
<dbReference type="AlphaFoldDB" id="A0A381TAI7"/>
<evidence type="ECO:0000256" key="1">
    <source>
        <dbReference type="SAM" id="Coils"/>
    </source>
</evidence>
<name>A0A381TAI7_9ZZZZ</name>
<accession>A0A381TAI7</accession>